<protein>
    <submittedName>
        <fullName evidence="1">Uncharacterized protein</fullName>
    </submittedName>
</protein>
<accession>A0A386K8K7</accession>
<sequence>MPGQHQWSAETKRLRQEAHDAIDKLARSMHKDRGDWGRRDDWTDEERAAVDLTDQHLTAWVVQTHYQGFSDPEDAVEVAVASGAAPATLRGLAESLADAYSE</sequence>
<dbReference type="KEGG" id="vg:55811051"/>
<dbReference type="Proteomes" id="UP000278416">
    <property type="component" value="Segment"/>
</dbReference>
<reference evidence="1 2" key="1">
    <citation type="submission" date="2018-08" db="EMBL/GenBank/DDBJ databases">
        <authorList>
            <person name="Edupali M."/>
            <person name="Eltaeb M."/>
            <person name="Griswold I."/>
            <person name="Han P."/>
            <person name="Iszauk E."/>
            <person name="Joshi S."/>
            <person name="Kim Y."/>
            <person name="Krakopolsky K."/>
            <person name="Kubyshko V."/>
            <person name="Lee J."/>
            <person name="Lee N.Y."/>
            <person name="Lumaj G."/>
            <person name="Muskovitz J."/>
            <person name="Ning J."/>
            <person name="Noll E."/>
            <person name="Persaud B."/>
            <person name="Shankar N."/>
            <person name="Shim K."/>
            <person name="Srinivasan C."/>
            <person name="Yoon I."/>
            <person name="Zhang S."/>
            <person name="Ziausyte U."/>
            <person name="Jarvik J.W."/>
            <person name="Mcguier N."/>
            <person name="Lopez A.J."/>
            <person name="Garlena R.A."/>
            <person name="Russell D.A."/>
            <person name="Pope W.H."/>
            <person name="Jacobs-Sera D."/>
            <person name="Hatfull G.F."/>
        </authorList>
    </citation>
    <scope>NUCLEOTIDE SEQUENCE [LARGE SCALE GENOMIC DNA]</scope>
</reference>
<proteinExistence type="predicted"/>
<keyword evidence="2" id="KW-1185">Reference proteome</keyword>
<evidence type="ECO:0000313" key="1">
    <source>
        <dbReference type="EMBL" id="AYD81599.1"/>
    </source>
</evidence>
<organism evidence="1 2">
    <name type="scientific">Arthrobacter phage KBurrousTX</name>
    <dbReference type="NCBI Taxonomy" id="2315608"/>
    <lineage>
        <taxon>Viruses</taxon>
        <taxon>Duplodnaviria</taxon>
        <taxon>Heunggongvirae</taxon>
        <taxon>Uroviricota</taxon>
        <taxon>Caudoviricetes</taxon>
        <taxon>Klausavirus</taxon>
        <taxon>Klausavirus kburrousTX</taxon>
    </lineage>
</organism>
<dbReference type="RefSeq" id="YP_009881778.1">
    <property type="nucleotide sequence ID" value="NC_049442.1"/>
</dbReference>
<gene>
    <name evidence="1" type="primary">105</name>
    <name evidence="1" type="ORF">KBurrousTX_105</name>
</gene>
<dbReference type="EMBL" id="MH744419">
    <property type="protein sequence ID" value="AYD81599.1"/>
    <property type="molecule type" value="Genomic_DNA"/>
</dbReference>
<evidence type="ECO:0000313" key="2">
    <source>
        <dbReference type="Proteomes" id="UP000278416"/>
    </source>
</evidence>
<dbReference type="GeneID" id="55811051"/>
<name>A0A386K8K7_9CAUD</name>